<protein>
    <submittedName>
        <fullName evidence="1">Uncharacterized protein</fullName>
    </submittedName>
</protein>
<keyword evidence="2" id="KW-1185">Reference proteome</keyword>
<comment type="caution">
    <text evidence="1">The sequence shown here is derived from an EMBL/GenBank/DDBJ whole genome shotgun (WGS) entry which is preliminary data.</text>
</comment>
<dbReference type="EMBL" id="JADCUA010000034">
    <property type="protein sequence ID" value="KAH9829974.1"/>
    <property type="molecule type" value="Genomic_DNA"/>
</dbReference>
<organism evidence="1 2">
    <name type="scientific">Rhodofomes roseus</name>
    <dbReference type="NCBI Taxonomy" id="34475"/>
    <lineage>
        <taxon>Eukaryota</taxon>
        <taxon>Fungi</taxon>
        <taxon>Dikarya</taxon>
        <taxon>Basidiomycota</taxon>
        <taxon>Agaricomycotina</taxon>
        <taxon>Agaricomycetes</taxon>
        <taxon>Polyporales</taxon>
        <taxon>Rhodofomes</taxon>
    </lineage>
</organism>
<gene>
    <name evidence="1" type="ORF">C8Q71DRAFT_727741</name>
</gene>
<sequence>MFLTFSVGKKKTAAPAVTTATQQEETIRIVEPNPPSYAIAIDVFVCETTEVDAAAGTETWVVDKQPGRPLARGHILTLRLGDHVIGSGRISTVDALTRHWVTFRLAGAREGMRVRVPIPWAGLSGYRSYTHTSQFHALSPTPEPHALFKDSPPFADPDENPYEFEMTTGKEIRLLAKLKSISPEHDQTEMLTWE</sequence>
<accession>A0ABQ8K009</accession>
<name>A0ABQ8K009_9APHY</name>
<reference evidence="1 2" key="1">
    <citation type="journal article" date="2021" name="Environ. Microbiol.">
        <title>Gene family expansions and transcriptome signatures uncover fungal adaptations to wood decay.</title>
        <authorList>
            <person name="Hage H."/>
            <person name="Miyauchi S."/>
            <person name="Viragh M."/>
            <person name="Drula E."/>
            <person name="Min B."/>
            <person name="Chaduli D."/>
            <person name="Navarro D."/>
            <person name="Favel A."/>
            <person name="Norest M."/>
            <person name="Lesage-Meessen L."/>
            <person name="Balint B."/>
            <person name="Merenyi Z."/>
            <person name="de Eugenio L."/>
            <person name="Morin E."/>
            <person name="Martinez A.T."/>
            <person name="Baldrian P."/>
            <person name="Stursova M."/>
            <person name="Martinez M.J."/>
            <person name="Novotny C."/>
            <person name="Magnuson J.K."/>
            <person name="Spatafora J.W."/>
            <person name="Maurice S."/>
            <person name="Pangilinan J."/>
            <person name="Andreopoulos W."/>
            <person name="LaButti K."/>
            <person name="Hundley H."/>
            <person name="Na H."/>
            <person name="Kuo A."/>
            <person name="Barry K."/>
            <person name="Lipzen A."/>
            <person name="Henrissat B."/>
            <person name="Riley R."/>
            <person name="Ahrendt S."/>
            <person name="Nagy L.G."/>
            <person name="Grigoriev I.V."/>
            <person name="Martin F."/>
            <person name="Rosso M.N."/>
        </authorList>
    </citation>
    <scope>NUCLEOTIDE SEQUENCE [LARGE SCALE GENOMIC DNA]</scope>
    <source>
        <strain evidence="1 2">CIRM-BRFM 1785</strain>
    </source>
</reference>
<dbReference type="Proteomes" id="UP000814176">
    <property type="component" value="Unassembled WGS sequence"/>
</dbReference>
<proteinExistence type="predicted"/>
<dbReference type="GeneID" id="72002620"/>
<dbReference type="RefSeq" id="XP_047773337.1">
    <property type="nucleotide sequence ID" value="XM_047921888.1"/>
</dbReference>
<evidence type="ECO:0000313" key="1">
    <source>
        <dbReference type="EMBL" id="KAH9829974.1"/>
    </source>
</evidence>
<evidence type="ECO:0000313" key="2">
    <source>
        <dbReference type="Proteomes" id="UP000814176"/>
    </source>
</evidence>